<sequence>MGKRQKIRTGAGDLVTTPGPLHKQIERSKLAKPKFKPLKRSREEQKDEIELVDPSLKGKIIIKANKKLEKDVVFNEDGESDNSEEIEEEEDDNDEKLDVDQLVSKHLEDLDELKLDDVVENARKKKRNFDKNNKESVINKAEFADIDPKIVDLFMEIGQVLKKYRSGRIPKAFKIIPTLVNWEKIIELTRPDDWSAASMLHATKIFASTATPAQCQRFYNLILLPRIRDDIDGLKKLHFHMYQCLFKALFKPAAFFKGILLPLCKSNNFSLREAVVLASMLRKGFFNYSSKIFHFSASIPQLHAAAALLSISCLEYTSSRAYILQALIEKNYALPLRVLEGIVSHFLRMKNNKEINLTVSWHSCLISFVQHYSNTLNNEQRNELIGLIHSHHKITPEILKILRNNESEGGEKKIVPDFGEDELDDEMDI</sequence>
<protein>
    <submittedName>
        <fullName evidence="1">Uncharacterized protein</fullName>
    </submittedName>
</protein>
<proteinExistence type="predicted"/>
<gene>
    <name evidence="1" type="ORF">MENTE1834_LOCUS6217</name>
</gene>
<name>A0ACB0Y0P7_MELEN</name>
<reference evidence="1" key="1">
    <citation type="submission" date="2023-11" db="EMBL/GenBank/DDBJ databases">
        <authorList>
            <person name="Poullet M."/>
        </authorList>
    </citation>
    <scope>NUCLEOTIDE SEQUENCE</scope>
    <source>
        <strain evidence="1">E1834</strain>
    </source>
</reference>
<evidence type="ECO:0000313" key="2">
    <source>
        <dbReference type="Proteomes" id="UP001497535"/>
    </source>
</evidence>
<accession>A0ACB0Y0P7</accession>
<dbReference type="Proteomes" id="UP001497535">
    <property type="component" value="Unassembled WGS sequence"/>
</dbReference>
<evidence type="ECO:0000313" key="1">
    <source>
        <dbReference type="EMBL" id="CAK5026812.1"/>
    </source>
</evidence>
<comment type="caution">
    <text evidence="1">The sequence shown here is derived from an EMBL/GenBank/DDBJ whole genome shotgun (WGS) entry which is preliminary data.</text>
</comment>
<organism evidence="1 2">
    <name type="scientific">Meloidogyne enterolobii</name>
    <name type="common">Root-knot nematode worm</name>
    <name type="synonym">Meloidogyne mayaguensis</name>
    <dbReference type="NCBI Taxonomy" id="390850"/>
    <lineage>
        <taxon>Eukaryota</taxon>
        <taxon>Metazoa</taxon>
        <taxon>Ecdysozoa</taxon>
        <taxon>Nematoda</taxon>
        <taxon>Chromadorea</taxon>
        <taxon>Rhabditida</taxon>
        <taxon>Tylenchina</taxon>
        <taxon>Tylenchomorpha</taxon>
        <taxon>Tylenchoidea</taxon>
        <taxon>Meloidogynidae</taxon>
        <taxon>Meloidogyninae</taxon>
        <taxon>Meloidogyne</taxon>
    </lineage>
</organism>
<dbReference type="EMBL" id="CAVMJV010000004">
    <property type="protein sequence ID" value="CAK5026812.1"/>
    <property type="molecule type" value="Genomic_DNA"/>
</dbReference>
<keyword evidence="2" id="KW-1185">Reference proteome</keyword>